<sequence>MKLLTFLPVVVLPIIAQDSPNYPDEGVLLNGPLTDLPSLINKFPLCSRPCFTDNLIAYTSKASKCRITGEPGEEIDWECVCRHAIWPFRPDDKSYDHVKLVTQQQIDGQSCYGEQEGCEVYGVGPENGLGGLDEYYDVNFGQFCVDIREDLPELPDPEIYPEEGKVGKVQTPTDLPSMTNTFPICTRNCFNLLFKNLTSKSETCVLTGEREEKVDWECVCDHVWYGQPQIMNYSFPELQEEAKAGFTTCLEGTKDRLQCEYWDEGDKDWYGSLEKYFKGNFGAYCEDPTGSEPEPTNPTNPGTNVTDPTAPVPTQIPESRAGMVNAGGALGVVLMSLCGVLLVVF</sequence>
<evidence type="ECO:0000256" key="1">
    <source>
        <dbReference type="SAM" id="MobiDB-lite"/>
    </source>
</evidence>
<feature type="transmembrane region" description="Helical" evidence="2">
    <location>
        <begin position="323"/>
        <end position="344"/>
    </location>
</feature>
<reference evidence="4 5" key="1">
    <citation type="journal article" date="2018" name="Nat. Ecol. Evol.">
        <title>Pezizomycetes genomes reveal the molecular basis of ectomycorrhizal truffle lifestyle.</title>
        <authorList>
            <person name="Murat C."/>
            <person name="Payen T."/>
            <person name="Noel B."/>
            <person name="Kuo A."/>
            <person name="Morin E."/>
            <person name="Chen J."/>
            <person name="Kohler A."/>
            <person name="Krizsan K."/>
            <person name="Balestrini R."/>
            <person name="Da Silva C."/>
            <person name="Montanini B."/>
            <person name="Hainaut M."/>
            <person name="Levati E."/>
            <person name="Barry K.W."/>
            <person name="Belfiori B."/>
            <person name="Cichocki N."/>
            <person name="Clum A."/>
            <person name="Dockter R.B."/>
            <person name="Fauchery L."/>
            <person name="Guy J."/>
            <person name="Iotti M."/>
            <person name="Le Tacon F."/>
            <person name="Lindquist E.A."/>
            <person name="Lipzen A."/>
            <person name="Malagnac F."/>
            <person name="Mello A."/>
            <person name="Molinier V."/>
            <person name="Miyauchi S."/>
            <person name="Poulain J."/>
            <person name="Riccioni C."/>
            <person name="Rubini A."/>
            <person name="Sitrit Y."/>
            <person name="Splivallo R."/>
            <person name="Traeger S."/>
            <person name="Wang M."/>
            <person name="Zifcakova L."/>
            <person name="Wipf D."/>
            <person name="Zambonelli A."/>
            <person name="Paolocci F."/>
            <person name="Nowrousian M."/>
            <person name="Ottonello S."/>
            <person name="Baldrian P."/>
            <person name="Spatafora J.W."/>
            <person name="Henrissat B."/>
            <person name="Nagy L.G."/>
            <person name="Aury J.M."/>
            <person name="Wincker P."/>
            <person name="Grigoriev I.V."/>
            <person name="Bonfante P."/>
            <person name="Martin F.M."/>
        </authorList>
    </citation>
    <scope>NUCLEOTIDE SEQUENCE [LARGE SCALE GENOMIC DNA]</scope>
    <source>
        <strain evidence="4 5">RN42</strain>
    </source>
</reference>
<evidence type="ECO:0000256" key="3">
    <source>
        <dbReference type="SAM" id="SignalP"/>
    </source>
</evidence>
<protein>
    <recommendedName>
        <fullName evidence="6">Extracellular membrane protein CFEM domain-containing protein</fullName>
    </recommendedName>
</protein>
<dbReference type="Proteomes" id="UP000275078">
    <property type="component" value="Unassembled WGS sequence"/>
</dbReference>
<evidence type="ECO:0008006" key="6">
    <source>
        <dbReference type="Google" id="ProtNLM"/>
    </source>
</evidence>
<keyword evidence="3" id="KW-0732">Signal</keyword>
<organism evidence="4 5">
    <name type="scientific">Ascobolus immersus RN42</name>
    <dbReference type="NCBI Taxonomy" id="1160509"/>
    <lineage>
        <taxon>Eukaryota</taxon>
        <taxon>Fungi</taxon>
        <taxon>Dikarya</taxon>
        <taxon>Ascomycota</taxon>
        <taxon>Pezizomycotina</taxon>
        <taxon>Pezizomycetes</taxon>
        <taxon>Pezizales</taxon>
        <taxon>Ascobolaceae</taxon>
        <taxon>Ascobolus</taxon>
    </lineage>
</organism>
<keyword evidence="2" id="KW-1133">Transmembrane helix</keyword>
<keyword evidence="2" id="KW-0472">Membrane</keyword>
<dbReference type="AlphaFoldDB" id="A0A3N4IXS6"/>
<feature type="region of interest" description="Disordered" evidence="1">
    <location>
        <begin position="287"/>
        <end position="312"/>
    </location>
</feature>
<keyword evidence="5" id="KW-1185">Reference proteome</keyword>
<feature type="signal peptide" evidence="3">
    <location>
        <begin position="1"/>
        <end position="16"/>
    </location>
</feature>
<keyword evidence="2" id="KW-0812">Transmembrane</keyword>
<evidence type="ECO:0000256" key="2">
    <source>
        <dbReference type="SAM" id="Phobius"/>
    </source>
</evidence>
<feature type="compositionally biased region" description="Low complexity" evidence="1">
    <location>
        <begin position="288"/>
        <end position="309"/>
    </location>
</feature>
<evidence type="ECO:0000313" key="5">
    <source>
        <dbReference type="Proteomes" id="UP000275078"/>
    </source>
</evidence>
<evidence type="ECO:0000313" key="4">
    <source>
        <dbReference type="EMBL" id="RPA86464.1"/>
    </source>
</evidence>
<accession>A0A3N4IXS6</accession>
<dbReference type="EMBL" id="ML119649">
    <property type="protein sequence ID" value="RPA86464.1"/>
    <property type="molecule type" value="Genomic_DNA"/>
</dbReference>
<gene>
    <name evidence="4" type="ORF">BJ508DRAFT_411165</name>
</gene>
<name>A0A3N4IXS6_ASCIM</name>
<proteinExistence type="predicted"/>
<feature type="chain" id="PRO_5018253303" description="Extracellular membrane protein CFEM domain-containing protein" evidence="3">
    <location>
        <begin position="17"/>
        <end position="345"/>
    </location>
</feature>